<feature type="transmembrane region" description="Helical" evidence="2">
    <location>
        <begin position="216"/>
        <end position="233"/>
    </location>
</feature>
<dbReference type="EMBL" id="MU004235">
    <property type="protein sequence ID" value="KAF2669514.1"/>
    <property type="molecule type" value="Genomic_DNA"/>
</dbReference>
<keyword evidence="2" id="KW-0812">Transmembrane</keyword>
<gene>
    <name evidence="3" type="ORF">BT63DRAFT_263220</name>
</gene>
<feature type="transmembrane region" description="Helical" evidence="2">
    <location>
        <begin position="181"/>
        <end position="204"/>
    </location>
</feature>
<dbReference type="Proteomes" id="UP000799302">
    <property type="component" value="Unassembled WGS sequence"/>
</dbReference>
<keyword evidence="4" id="KW-1185">Reference proteome</keyword>
<proteinExistence type="predicted"/>
<dbReference type="AlphaFoldDB" id="A0A6A6UF58"/>
<sequence>MTAFSRGCLRWSSSTPSFVTPFIHPFIHRTNLSRNTILSIVSSQRAFSNSSQKCQGPPRPARGKATVSSKLEQMKAEMAEHQVKVAKANALRATIRKGAVAPTKQAKAPKYDKEYEAYHAEIAKERNERKERQLTNLTNPLIRNDGEETHFEGKIKSYAAERLFRDMNINLYERKLRMWPLSTACLVVFLSGAGILVGEAGFLAEGIAHDAGLASFVYIAYASIFALAAFSMWQGMMRRSKVIKSIILKPSQNQKRQKYYVAHVEGTGFLPWQKMSTTVPIWDLKTSKPLCSMARETEKKLPDLRSYYGIQQMFVWPWRQLMRVWKELVNVFAPIGSTRSSMVRLWTEDNQTRAFSSWYLDKRAVMFRGERGFDWFVPSAREPTSLWSKFTGGRD</sequence>
<organism evidence="3 4">
    <name type="scientific">Microthyrium microscopicum</name>
    <dbReference type="NCBI Taxonomy" id="703497"/>
    <lineage>
        <taxon>Eukaryota</taxon>
        <taxon>Fungi</taxon>
        <taxon>Dikarya</taxon>
        <taxon>Ascomycota</taxon>
        <taxon>Pezizomycotina</taxon>
        <taxon>Dothideomycetes</taxon>
        <taxon>Dothideomycetes incertae sedis</taxon>
        <taxon>Microthyriales</taxon>
        <taxon>Microthyriaceae</taxon>
        <taxon>Microthyrium</taxon>
    </lineage>
</organism>
<accession>A0A6A6UF58</accession>
<name>A0A6A6UF58_9PEZI</name>
<evidence type="ECO:0000256" key="2">
    <source>
        <dbReference type="SAM" id="Phobius"/>
    </source>
</evidence>
<keyword evidence="2" id="KW-1133">Transmembrane helix</keyword>
<feature type="coiled-coil region" evidence="1">
    <location>
        <begin position="64"/>
        <end position="91"/>
    </location>
</feature>
<reference evidence="3" key="1">
    <citation type="journal article" date="2020" name="Stud. Mycol.">
        <title>101 Dothideomycetes genomes: a test case for predicting lifestyles and emergence of pathogens.</title>
        <authorList>
            <person name="Haridas S."/>
            <person name="Albert R."/>
            <person name="Binder M."/>
            <person name="Bloem J."/>
            <person name="Labutti K."/>
            <person name="Salamov A."/>
            <person name="Andreopoulos B."/>
            <person name="Baker S."/>
            <person name="Barry K."/>
            <person name="Bills G."/>
            <person name="Bluhm B."/>
            <person name="Cannon C."/>
            <person name="Castanera R."/>
            <person name="Culley D."/>
            <person name="Daum C."/>
            <person name="Ezra D."/>
            <person name="Gonzalez J."/>
            <person name="Henrissat B."/>
            <person name="Kuo A."/>
            <person name="Liang C."/>
            <person name="Lipzen A."/>
            <person name="Lutzoni F."/>
            <person name="Magnuson J."/>
            <person name="Mondo S."/>
            <person name="Nolan M."/>
            <person name="Ohm R."/>
            <person name="Pangilinan J."/>
            <person name="Park H.-J."/>
            <person name="Ramirez L."/>
            <person name="Alfaro M."/>
            <person name="Sun H."/>
            <person name="Tritt A."/>
            <person name="Yoshinaga Y."/>
            <person name="Zwiers L.-H."/>
            <person name="Turgeon B."/>
            <person name="Goodwin S."/>
            <person name="Spatafora J."/>
            <person name="Crous P."/>
            <person name="Grigoriev I."/>
        </authorList>
    </citation>
    <scope>NUCLEOTIDE SEQUENCE</scope>
    <source>
        <strain evidence="3">CBS 115976</strain>
    </source>
</reference>
<keyword evidence="2" id="KW-0472">Membrane</keyword>
<evidence type="ECO:0000313" key="4">
    <source>
        <dbReference type="Proteomes" id="UP000799302"/>
    </source>
</evidence>
<protein>
    <submittedName>
        <fullName evidence="3">Uncharacterized protein</fullName>
    </submittedName>
</protein>
<keyword evidence="1" id="KW-0175">Coiled coil</keyword>
<evidence type="ECO:0000313" key="3">
    <source>
        <dbReference type="EMBL" id="KAF2669514.1"/>
    </source>
</evidence>
<evidence type="ECO:0000256" key="1">
    <source>
        <dbReference type="SAM" id="Coils"/>
    </source>
</evidence>